<keyword evidence="1" id="KW-0812">Transmembrane</keyword>
<feature type="transmembrane region" description="Helical" evidence="1">
    <location>
        <begin position="150"/>
        <end position="174"/>
    </location>
</feature>
<accession>A0A1H1ZH87</accession>
<evidence type="ECO:0000313" key="2">
    <source>
        <dbReference type="EMBL" id="SDT33003.1"/>
    </source>
</evidence>
<evidence type="ECO:0000313" key="3">
    <source>
        <dbReference type="Proteomes" id="UP000199679"/>
    </source>
</evidence>
<dbReference type="Pfam" id="PF03929">
    <property type="entry name" value="PepSY_TM"/>
    <property type="match status" value="1"/>
</dbReference>
<organism evidence="2 3">
    <name type="scientific">Mucilaginibacter mallensis</name>
    <dbReference type="NCBI Taxonomy" id="652787"/>
    <lineage>
        <taxon>Bacteria</taxon>
        <taxon>Pseudomonadati</taxon>
        <taxon>Bacteroidota</taxon>
        <taxon>Sphingobacteriia</taxon>
        <taxon>Sphingobacteriales</taxon>
        <taxon>Sphingobacteriaceae</taxon>
        <taxon>Mucilaginibacter</taxon>
    </lineage>
</organism>
<dbReference type="PANTHER" id="PTHR34219:SF3">
    <property type="entry name" value="BLL7967 PROTEIN"/>
    <property type="match status" value="1"/>
</dbReference>
<dbReference type="OrthoDB" id="6307929at2"/>
<keyword evidence="1" id="KW-1133">Transmembrane helix</keyword>
<dbReference type="PANTHER" id="PTHR34219">
    <property type="entry name" value="IRON-REGULATED INNER MEMBRANE PROTEIN-RELATED"/>
    <property type="match status" value="1"/>
</dbReference>
<proteinExistence type="predicted"/>
<name>A0A1H1ZH87_MUCMA</name>
<keyword evidence="1" id="KW-0472">Membrane</keyword>
<dbReference type="STRING" id="652787.SAMN05216490_3109"/>
<reference evidence="2 3" key="1">
    <citation type="submission" date="2016-10" db="EMBL/GenBank/DDBJ databases">
        <authorList>
            <person name="de Groot N.N."/>
        </authorList>
    </citation>
    <scope>NUCLEOTIDE SEQUENCE [LARGE SCALE GENOMIC DNA]</scope>
    <source>
        <strain evidence="2 3">MP1X4</strain>
    </source>
</reference>
<dbReference type="Proteomes" id="UP000199679">
    <property type="component" value="Chromosome I"/>
</dbReference>
<dbReference type="InterPro" id="IPR005625">
    <property type="entry name" value="PepSY-ass_TM"/>
</dbReference>
<keyword evidence="3" id="KW-1185">Reference proteome</keyword>
<gene>
    <name evidence="2" type="ORF">SAMN05216490_3109</name>
</gene>
<sequence>MAQLKSIKKWFWWHRWTSLICTLFLLMLCITGLPLIFGDEIDGWLNPTHYATLPKDTPMADLDGMVKVAHGRYPKQLVAFIFVDDDEPQVLVNMSPTWNPVDPLRHSLQFDSRTGKLLNDEPPFSQKPASFIDIMLDLHRGLFLDLPGELFLGLMGVLFVISIISGVVLYGPFMKKLDFGTIRSDKSRRLKWLDLHNLLGIATAVWLLVVGTTGVMNELSTPLFGIWQMTDVKAMLSKYQGKPLVKQDGLSSVQAAYNTTQNTLPGMQIMSMVYPGNTFGSPYHYLVWTKGNTPLTSQLFSPVLVDAKSGKLAAVVKMPVYLRTLELSRPLHFGNYGGIPLKVIWVLFDLVAIVMLISGVYLWVVRRKFYRNYFERLAEAELTEPHPKQLDHETKF</sequence>
<protein>
    <submittedName>
        <fullName evidence="2">Uncharacterized iron-regulated membrane protein</fullName>
    </submittedName>
</protein>
<dbReference type="RefSeq" id="WP_091374699.1">
    <property type="nucleotide sequence ID" value="NZ_LT629740.1"/>
</dbReference>
<feature type="transmembrane region" description="Helical" evidence="1">
    <location>
        <begin position="343"/>
        <end position="364"/>
    </location>
</feature>
<dbReference type="AlphaFoldDB" id="A0A1H1ZH87"/>
<feature type="transmembrane region" description="Helical" evidence="1">
    <location>
        <begin position="195"/>
        <end position="216"/>
    </location>
</feature>
<evidence type="ECO:0000256" key="1">
    <source>
        <dbReference type="SAM" id="Phobius"/>
    </source>
</evidence>
<dbReference type="EMBL" id="LT629740">
    <property type="protein sequence ID" value="SDT33003.1"/>
    <property type="molecule type" value="Genomic_DNA"/>
</dbReference>